<dbReference type="AlphaFoldDB" id="A0A8S3UTL2"/>
<dbReference type="PANTHER" id="PTHR36688:SF2">
    <property type="entry name" value="ENDONUCLEASE_EXONUCLEASE_PHOSPHATASE DOMAIN-CONTAINING PROTEIN"/>
    <property type="match status" value="1"/>
</dbReference>
<sequence>MTLEITTNRYGARPVRTYQAGAVPGSLSRRSPSNATGGTFVSSCGVIERTRRASGKKIHQAKVERTTIHQHYALNYNRSIVLDLTKEINYSISYMKTKLTSAVLRRETIEYWQDEHHLILVNDPTDKPTFYSRRWHTTTTPDLAFCTDDIHQNISRKICEQLGGSDHCPVILFIRGTNTPANALLPRWNYKKRIQQKWNLTKALNDDGSKGQNITLEVEGRTTTGKAAANAFVKGYEAKSNSNIPTLRKKEVVEDAFQFKKETLAVFVDLQRAFDKVWKDGLLAKMLRYGISGRMYKWTKCYWYNRRSRVLVDGKCGQKVLLKQGVSQTEDRTQQTQPTSTQSHESCSISNVSLRRSRAGYGTPVTVMQYPPGIER</sequence>
<dbReference type="Proteomes" id="UP000683360">
    <property type="component" value="Unassembled WGS sequence"/>
</dbReference>
<accession>A0A8S3UTL2</accession>
<evidence type="ECO:0000313" key="2">
    <source>
        <dbReference type="EMBL" id="CAG2247163.1"/>
    </source>
</evidence>
<proteinExistence type="predicted"/>
<comment type="caution">
    <text evidence="2">The sequence shown here is derived from an EMBL/GenBank/DDBJ whole genome shotgun (WGS) entry which is preliminary data.</text>
</comment>
<gene>
    <name evidence="2" type="ORF">MEDL_59068</name>
</gene>
<feature type="compositionally biased region" description="Low complexity" evidence="1">
    <location>
        <begin position="334"/>
        <end position="343"/>
    </location>
</feature>
<keyword evidence="3" id="KW-1185">Reference proteome</keyword>
<dbReference type="PANTHER" id="PTHR36688">
    <property type="entry name" value="ENDO/EXONUCLEASE/PHOSPHATASE DOMAIN-CONTAINING PROTEIN"/>
    <property type="match status" value="1"/>
</dbReference>
<feature type="region of interest" description="Disordered" evidence="1">
    <location>
        <begin position="327"/>
        <end position="353"/>
    </location>
</feature>
<evidence type="ECO:0000256" key="1">
    <source>
        <dbReference type="SAM" id="MobiDB-lite"/>
    </source>
</evidence>
<dbReference type="InterPro" id="IPR036691">
    <property type="entry name" value="Endo/exonu/phosph_ase_sf"/>
</dbReference>
<reference evidence="2" key="1">
    <citation type="submission" date="2021-03" db="EMBL/GenBank/DDBJ databases">
        <authorList>
            <person name="Bekaert M."/>
        </authorList>
    </citation>
    <scope>NUCLEOTIDE SEQUENCE</scope>
</reference>
<dbReference type="SUPFAM" id="SSF56219">
    <property type="entry name" value="DNase I-like"/>
    <property type="match status" value="1"/>
</dbReference>
<dbReference type="OrthoDB" id="6142361at2759"/>
<organism evidence="2 3">
    <name type="scientific">Mytilus edulis</name>
    <name type="common">Blue mussel</name>
    <dbReference type="NCBI Taxonomy" id="6550"/>
    <lineage>
        <taxon>Eukaryota</taxon>
        <taxon>Metazoa</taxon>
        <taxon>Spiralia</taxon>
        <taxon>Lophotrochozoa</taxon>
        <taxon>Mollusca</taxon>
        <taxon>Bivalvia</taxon>
        <taxon>Autobranchia</taxon>
        <taxon>Pteriomorphia</taxon>
        <taxon>Mytilida</taxon>
        <taxon>Mytiloidea</taxon>
        <taxon>Mytilidae</taxon>
        <taxon>Mytilinae</taxon>
        <taxon>Mytilus</taxon>
    </lineage>
</organism>
<dbReference type="Gene3D" id="3.60.10.10">
    <property type="entry name" value="Endonuclease/exonuclease/phosphatase"/>
    <property type="match status" value="1"/>
</dbReference>
<protein>
    <recommendedName>
        <fullName evidence="4">Reverse transcriptase domain-containing protein</fullName>
    </recommendedName>
</protein>
<dbReference type="EMBL" id="CAJPWZ010002891">
    <property type="protein sequence ID" value="CAG2247163.1"/>
    <property type="molecule type" value="Genomic_DNA"/>
</dbReference>
<dbReference type="InterPro" id="IPR052560">
    <property type="entry name" value="RdDP_mobile_element"/>
</dbReference>
<dbReference type="GO" id="GO:0003824">
    <property type="term" value="F:catalytic activity"/>
    <property type="evidence" value="ECO:0007669"/>
    <property type="project" value="InterPro"/>
</dbReference>
<evidence type="ECO:0008006" key="4">
    <source>
        <dbReference type="Google" id="ProtNLM"/>
    </source>
</evidence>
<evidence type="ECO:0000313" key="3">
    <source>
        <dbReference type="Proteomes" id="UP000683360"/>
    </source>
</evidence>
<feature type="compositionally biased region" description="Polar residues" evidence="1">
    <location>
        <begin position="344"/>
        <end position="353"/>
    </location>
</feature>
<name>A0A8S3UTL2_MYTED</name>